<keyword evidence="5 8" id="KW-0457">Lysine biosynthesis</keyword>
<dbReference type="PRINTS" id="PR01179">
    <property type="entry name" value="ODADCRBXLASE"/>
</dbReference>
<feature type="binding site" evidence="5">
    <location>
        <position position="384"/>
    </location>
    <ligand>
        <name>pyridoxal 5'-phosphate</name>
        <dbReference type="ChEBI" id="CHEBI:597326"/>
    </ligand>
</feature>
<feature type="binding site" evidence="5">
    <location>
        <position position="384"/>
    </location>
    <ligand>
        <name>substrate</name>
    </ligand>
</feature>
<keyword evidence="4 5" id="KW-0456">Lyase</keyword>
<dbReference type="InterPro" id="IPR000183">
    <property type="entry name" value="Orn/DAP/Arg_de-COase"/>
</dbReference>
<gene>
    <name evidence="5" type="primary">lysA</name>
    <name evidence="11" type="ORF">EM6_1479</name>
</gene>
<comment type="catalytic activity">
    <reaction evidence="5 8">
        <text>meso-2,6-diaminopimelate + H(+) = L-lysine + CO2</text>
        <dbReference type="Rhea" id="RHEA:15101"/>
        <dbReference type="ChEBI" id="CHEBI:15378"/>
        <dbReference type="ChEBI" id="CHEBI:16526"/>
        <dbReference type="ChEBI" id="CHEBI:32551"/>
        <dbReference type="ChEBI" id="CHEBI:57791"/>
        <dbReference type="EC" id="4.1.1.20"/>
    </reaction>
</comment>
<comment type="function">
    <text evidence="5">Specifically catalyzes the decarboxylation of meso-diaminopimelate (meso-DAP) to L-lysine.</text>
</comment>
<dbReference type="PRINTS" id="PR01181">
    <property type="entry name" value="DAPDCRBXLASE"/>
</dbReference>
<dbReference type="EMBL" id="AP018827">
    <property type="protein sequence ID" value="BBF80886.1"/>
    <property type="molecule type" value="Genomic_DNA"/>
</dbReference>
<dbReference type="EC" id="4.1.1.20" evidence="5 6"/>
<feature type="domain" description="Orn/DAP/Arg decarboxylase 2 N-terminal" evidence="10">
    <location>
        <begin position="63"/>
        <end position="290"/>
    </location>
</feature>
<dbReference type="Gene3D" id="2.40.37.10">
    <property type="entry name" value="Lyase, Ornithine Decarboxylase, Chain A, domain 1"/>
    <property type="match status" value="1"/>
</dbReference>
<evidence type="ECO:0000259" key="9">
    <source>
        <dbReference type="Pfam" id="PF00278"/>
    </source>
</evidence>
<dbReference type="Pfam" id="PF02784">
    <property type="entry name" value="Orn_Arg_deC_N"/>
    <property type="match status" value="1"/>
</dbReference>
<dbReference type="InterPro" id="IPR022653">
    <property type="entry name" value="De-COase2_pyr-phos_BS"/>
</dbReference>
<feature type="domain" description="Orn/DAP/Arg decarboxylase 2 C-terminal" evidence="9">
    <location>
        <begin position="30"/>
        <end position="382"/>
    </location>
</feature>
<dbReference type="NCBIfam" id="TIGR01048">
    <property type="entry name" value="lysA"/>
    <property type="match status" value="1"/>
</dbReference>
<dbReference type="GO" id="GO:0008836">
    <property type="term" value="F:diaminopimelate decarboxylase activity"/>
    <property type="evidence" value="ECO:0007669"/>
    <property type="project" value="UniProtKB-UniRule"/>
</dbReference>
<comment type="similarity">
    <text evidence="5">Belongs to the Orn/Lys/Arg decarboxylase class-II family. LysA subfamily.</text>
</comment>
<dbReference type="RefSeq" id="WP_126421552.1">
    <property type="nucleotide sequence ID" value="NZ_AP018827.1"/>
</dbReference>
<dbReference type="SUPFAM" id="SSF50621">
    <property type="entry name" value="Alanine racemase C-terminal domain-like"/>
    <property type="match status" value="1"/>
</dbReference>
<dbReference type="GO" id="GO:0009089">
    <property type="term" value="P:lysine biosynthetic process via diaminopimelate"/>
    <property type="evidence" value="ECO:0007669"/>
    <property type="project" value="UniProtKB-UniRule"/>
</dbReference>
<dbReference type="InterPro" id="IPR009006">
    <property type="entry name" value="Ala_racemase/Decarboxylase_C"/>
</dbReference>
<feature type="binding site" evidence="5">
    <location>
        <begin position="283"/>
        <end position="286"/>
    </location>
    <ligand>
        <name>pyridoxal 5'-phosphate</name>
        <dbReference type="ChEBI" id="CHEBI:597326"/>
    </ligand>
</feature>
<comment type="cofactor">
    <cofactor evidence="1 5 7 8">
        <name>pyridoxal 5'-phosphate</name>
        <dbReference type="ChEBI" id="CHEBI:597326"/>
    </cofactor>
</comment>
<evidence type="ECO:0000256" key="6">
    <source>
        <dbReference type="NCBIfam" id="TIGR01048"/>
    </source>
</evidence>
<dbReference type="InterPro" id="IPR022644">
    <property type="entry name" value="De-COase2_N"/>
</dbReference>
<dbReference type="Gene3D" id="3.20.20.10">
    <property type="entry name" value="Alanine racemase"/>
    <property type="match status" value="1"/>
</dbReference>
<dbReference type="CDD" id="cd06828">
    <property type="entry name" value="PLPDE_III_DapDC"/>
    <property type="match status" value="1"/>
</dbReference>
<keyword evidence="2 5" id="KW-0210">Decarboxylase</keyword>
<dbReference type="OrthoDB" id="9802241at2"/>
<reference evidence="12" key="1">
    <citation type="journal article" date="2017" name="Biotechnol. Biofuels">
        <title>Evaluation of environmental bacterial communities as a factor affecting the growth of duckweed Lemna minor.</title>
        <authorList>
            <person name="Ishizawa H."/>
            <person name="Kuroda M."/>
            <person name="Morikawa M."/>
            <person name="Ike M."/>
        </authorList>
    </citation>
    <scope>NUCLEOTIDE SEQUENCE [LARGE SCALE GENOMIC DNA]</scope>
    <source>
        <strain evidence="12">M6</strain>
    </source>
</reference>
<evidence type="ECO:0000256" key="8">
    <source>
        <dbReference type="RuleBase" id="RU003738"/>
    </source>
</evidence>
<evidence type="ECO:0000256" key="2">
    <source>
        <dbReference type="ARBA" id="ARBA00022793"/>
    </source>
</evidence>
<dbReference type="PROSITE" id="PS00878">
    <property type="entry name" value="ODR_DC_2_1"/>
    <property type="match status" value="1"/>
</dbReference>
<feature type="modified residue" description="N6-(pyridoxal phosphate)lysine" evidence="5 7">
    <location>
        <position position="69"/>
    </location>
</feature>
<reference evidence="12" key="2">
    <citation type="journal article" date="2017" name="Plant Physiol. Biochem.">
        <title>Differential oxidative and antioxidative response of duckweed Lemna minor toward plant growth promoting/inhibiting bacteria.</title>
        <authorList>
            <person name="Ishizawa H."/>
            <person name="Kuroda M."/>
            <person name="Morikawa M."/>
            <person name="Ike M."/>
        </authorList>
    </citation>
    <scope>NUCLEOTIDE SEQUENCE [LARGE SCALE GENOMIC DNA]</scope>
    <source>
        <strain evidence="12">M6</strain>
    </source>
</reference>
<accession>A0A3G9G2K9</accession>
<dbReference type="AlphaFoldDB" id="A0A3G9G2K9"/>
<dbReference type="UniPathway" id="UPA00034">
    <property type="reaction ID" value="UER00027"/>
</dbReference>
<dbReference type="InterPro" id="IPR029066">
    <property type="entry name" value="PLP-binding_barrel"/>
</dbReference>
<dbReference type="GO" id="GO:0030170">
    <property type="term" value="F:pyridoxal phosphate binding"/>
    <property type="evidence" value="ECO:0007669"/>
    <property type="project" value="UniProtKB-UniRule"/>
</dbReference>
<evidence type="ECO:0000256" key="3">
    <source>
        <dbReference type="ARBA" id="ARBA00022898"/>
    </source>
</evidence>
<proteinExistence type="inferred from homology"/>
<protein>
    <recommendedName>
        <fullName evidence="5 6">Diaminopimelate decarboxylase</fullName>
        <shortName evidence="5">DAP decarboxylase</shortName>
        <shortName evidence="5">DAPDC</shortName>
        <ecNumber evidence="5 6">4.1.1.20</ecNumber>
    </recommendedName>
</protein>
<dbReference type="InterPro" id="IPR002986">
    <property type="entry name" value="DAP_deCOOHase_LysA"/>
</dbReference>
<dbReference type="PANTHER" id="PTHR43727:SF2">
    <property type="entry name" value="GROUP IV DECARBOXYLASE"/>
    <property type="match status" value="1"/>
</dbReference>
<feature type="active site" description="Proton donor" evidence="7">
    <location>
        <position position="355"/>
    </location>
</feature>
<feature type="binding site" evidence="5">
    <location>
        <position position="248"/>
    </location>
    <ligand>
        <name>pyridoxal 5'-phosphate</name>
        <dbReference type="ChEBI" id="CHEBI:597326"/>
    </ligand>
</feature>
<comment type="subunit">
    <text evidence="5">Homodimer.</text>
</comment>
<dbReference type="InterPro" id="IPR022643">
    <property type="entry name" value="De-COase2_C"/>
</dbReference>
<feature type="binding site" evidence="5">
    <location>
        <position position="328"/>
    </location>
    <ligand>
        <name>substrate</name>
    </ligand>
</feature>
<evidence type="ECO:0000256" key="4">
    <source>
        <dbReference type="ARBA" id="ARBA00023239"/>
    </source>
</evidence>
<evidence type="ECO:0000259" key="10">
    <source>
        <dbReference type="Pfam" id="PF02784"/>
    </source>
</evidence>
<sequence>MNHFDIRDGEMHAEGVSIRELAERVGTPLYVYSSATFERHFQVFSQALWAQDALQSPKNEAPLIAYATKANSNLAVLQTLAEQGAGADTVSEGEIRKALTAGIPPERIVFSGVGKTDEEMAFALKTGIYQLNVESKPELERLSHVAGSLGVVAPIVIRINPGVGAGGHAKITTGGAKDKFGVSAREAIALYAQAAADPNIAPMGIACHIGSQITDLAPMQAAFSKMKGWVQELRAGGLSVERLDLGGGLGVPYFNMPEPPSPNDFAQMVALTVGHLGVRYTFEPGRLIAANAGILVSRVIHIHEREDSGQKFLVVDAAMNDLIRPAMYDAYHDIRPVTAGQTNETATYDVVGPVCETGDTFTRGRDMPALKAGDLVAFMSAGAYGAVMGSEYNSRPLAPEVLVRDTNWAVVRPRPAYEEMMNREVLPEWLRPHRVKVD</sequence>
<keyword evidence="5" id="KW-0028">Amino-acid biosynthesis</keyword>
<evidence type="ECO:0000256" key="1">
    <source>
        <dbReference type="ARBA" id="ARBA00001933"/>
    </source>
</evidence>
<feature type="binding site" evidence="5">
    <location>
        <position position="356"/>
    </location>
    <ligand>
        <name>substrate</name>
    </ligand>
</feature>
<dbReference type="SUPFAM" id="SSF51419">
    <property type="entry name" value="PLP-binding barrel"/>
    <property type="match status" value="1"/>
</dbReference>
<evidence type="ECO:0000313" key="12">
    <source>
        <dbReference type="Proteomes" id="UP000278756"/>
    </source>
</evidence>
<dbReference type="Pfam" id="PF00278">
    <property type="entry name" value="Orn_DAP_Arg_deC"/>
    <property type="match status" value="1"/>
</dbReference>
<feature type="binding site" evidence="5">
    <location>
        <position position="286"/>
    </location>
    <ligand>
        <name>substrate</name>
    </ligand>
</feature>
<evidence type="ECO:0000256" key="5">
    <source>
        <dbReference type="HAMAP-Rule" id="MF_02120"/>
    </source>
</evidence>
<dbReference type="Proteomes" id="UP000278756">
    <property type="component" value="Chromosome 1"/>
</dbReference>
<name>A0A3G9G2K9_9CAUL</name>
<dbReference type="FunFam" id="3.20.20.10:FF:000003">
    <property type="entry name" value="Diaminopimelate decarboxylase"/>
    <property type="match status" value="1"/>
</dbReference>
<evidence type="ECO:0000256" key="7">
    <source>
        <dbReference type="PIRSR" id="PIRSR600183-50"/>
    </source>
</evidence>
<feature type="binding site" evidence="5">
    <location>
        <position position="324"/>
    </location>
    <ligand>
        <name>substrate</name>
    </ligand>
</feature>
<evidence type="ECO:0000313" key="11">
    <source>
        <dbReference type="EMBL" id="BBF80886.1"/>
    </source>
</evidence>
<organism evidence="11 12">
    <name type="scientific">Asticcacaulis excentricus</name>
    <dbReference type="NCBI Taxonomy" id="78587"/>
    <lineage>
        <taxon>Bacteria</taxon>
        <taxon>Pseudomonadati</taxon>
        <taxon>Pseudomonadota</taxon>
        <taxon>Alphaproteobacteria</taxon>
        <taxon>Caulobacterales</taxon>
        <taxon>Caulobacteraceae</taxon>
        <taxon>Asticcacaulis</taxon>
    </lineage>
</organism>
<dbReference type="HAMAP" id="MF_02120">
    <property type="entry name" value="LysA"/>
    <property type="match status" value="1"/>
</dbReference>
<comment type="pathway">
    <text evidence="5 8">Amino-acid biosynthesis; L-lysine biosynthesis via DAP pathway; L-lysine from DL-2,6-diaminopimelate: step 1/1.</text>
</comment>
<dbReference type="PANTHER" id="PTHR43727">
    <property type="entry name" value="DIAMINOPIMELATE DECARBOXYLASE"/>
    <property type="match status" value="1"/>
</dbReference>
<keyword evidence="3 5" id="KW-0663">Pyridoxal phosphate</keyword>